<reference evidence="2 3" key="1">
    <citation type="journal article" date="2014" name="Am. J. Bot.">
        <title>Genome assembly and annotation for red clover (Trifolium pratense; Fabaceae).</title>
        <authorList>
            <person name="Istvanek J."/>
            <person name="Jaros M."/>
            <person name="Krenek A."/>
            <person name="Repkova J."/>
        </authorList>
    </citation>
    <scope>NUCLEOTIDE SEQUENCE [LARGE SCALE GENOMIC DNA]</scope>
    <source>
        <strain evidence="3">cv. Tatra</strain>
        <tissue evidence="2">Young leaves</tissue>
    </source>
</reference>
<organism evidence="2 3">
    <name type="scientific">Trifolium pratense</name>
    <name type="common">Red clover</name>
    <dbReference type="NCBI Taxonomy" id="57577"/>
    <lineage>
        <taxon>Eukaryota</taxon>
        <taxon>Viridiplantae</taxon>
        <taxon>Streptophyta</taxon>
        <taxon>Embryophyta</taxon>
        <taxon>Tracheophyta</taxon>
        <taxon>Spermatophyta</taxon>
        <taxon>Magnoliopsida</taxon>
        <taxon>eudicotyledons</taxon>
        <taxon>Gunneridae</taxon>
        <taxon>Pentapetalae</taxon>
        <taxon>rosids</taxon>
        <taxon>fabids</taxon>
        <taxon>Fabales</taxon>
        <taxon>Fabaceae</taxon>
        <taxon>Papilionoideae</taxon>
        <taxon>50 kb inversion clade</taxon>
        <taxon>NPAAA clade</taxon>
        <taxon>Hologalegina</taxon>
        <taxon>IRL clade</taxon>
        <taxon>Trifolieae</taxon>
        <taxon>Trifolium</taxon>
    </lineage>
</organism>
<protein>
    <submittedName>
        <fullName evidence="2">Uncharacterized protein</fullName>
    </submittedName>
</protein>
<evidence type="ECO:0000313" key="2">
    <source>
        <dbReference type="EMBL" id="PNX56372.1"/>
    </source>
</evidence>
<evidence type="ECO:0000256" key="1">
    <source>
        <dbReference type="SAM" id="MobiDB-lite"/>
    </source>
</evidence>
<reference evidence="2 3" key="2">
    <citation type="journal article" date="2017" name="Front. Plant Sci.">
        <title>Gene Classification and Mining of Molecular Markers Useful in Red Clover (Trifolium pratense) Breeding.</title>
        <authorList>
            <person name="Istvanek J."/>
            <person name="Dluhosova J."/>
            <person name="Dluhos P."/>
            <person name="Patkova L."/>
            <person name="Nedelnik J."/>
            <person name="Repkova J."/>
        </authorList>
    </citation>
    <scope>NUCLEOTIDE SEQUENCE [LARGE SCALE GENOMIC DNA]</scope>
    <source>
        <strain evidence="3">cv. Tatra</strain>
        <tissue evidence="2">Young leaves</tissue>
    </source>
</reference>
<accession>A0A2K3JQQ3</accession>
<dbReference type="Proteomes" id="UP000236291">
    <property type="component" value="Unassembled WGS sequence"/>
</dbReference>
<comment type="caution">
    <text evidence="2">The sequence shown here is derived from an EMBL/GenBank/DDBJ whole genome shotgun (WGS) entry which is preliminary data.</text>
</comment>
<name>A0A2K3JQQ3_TRIPR</name>
<gene>
    <name evidence="2" type="ORF">L195_g058172</name>
</gene>
<dbReference type="EMBL" id="ASHM01119346">
    <property type="protein sequence ID" value="PNX56372.1"/>
    <property type="molecule type" value="Genomic_DNA"/>
</dbReference>
<feature type="region of interest" description="Disordered" evidence="1">
    <location>
        <begin position="20"/>
        <end position="39"/>
    </location>
</feature>
<proteinExistence type="predicted"/>
<sequence length="39" mass="3972">MRAEGSDYSPCYLPPCGAGAAPPPSTTSIGGAIFGRERM</sequence>
<dbReference type="AlphaFoldDB" id="A0A2K3JQQ3"/>
<evidence type="ECO:0000313" key="3">
    <source>
        <dbReference type="Proteomes" id="UP000236291"/>
    </source>
</evidence>